<feature type="compositionally biased region" description="Pro residues" evidence="1">
    <location>
        <begin position="992"/>
        <end position="1006"/>
    </location>
</feature>
<reference evidence="3" key="1">
    <citation type="journal article" date="2012" name="Science">
        <title>The Paleozoic origin of enzymatic lignin decomposition reconstructed from 31 fungal genomes.</title>
        <authorList>
            <person name="Floudas D."/>
            <person name="Binder M."/>
            <person name="Riley R."/>
            <person name="Barry K."/>
            <person name="Blanchette R.A."/>
            <person name="Henrissat B."/>
            <person name="Martinez A.T."/>
            <person name="Otillar R."/>
            <person name="Spatafora J.W."/>
            <person name="Yadav J.S."/>
            <person name="Aerts A."/>
            <person name="Benoit I."/>
            <person name="Boyd A."/>
            <person name="Carlson A."/>
            <person name="Copeland A."/>
            <person name="Coutinho P.M."/>
            <person name="de Vries R.P."/>
            <person name="Ferreira P."/>
            <person name="Findley K."/>
            <person name="Foster B."/>
            <person name="Gaskell J."/>
            <person name="Glotzer D."/>
            <person name="Gorecki P."/>
            <person name="Heitman J."/>
            <person name="Hesse C."/>
            <person name="Hori C."/>
            <person name="Igarashi K."/>
            <person name="Jurgens J.A."/>
            <person name="Kallen N."/>
            <person name="Kersten P."/>
            <person name="Kohler A."/>
            <person name="Kuees U."/>
            <person name="Kumar T.K.A."/>
            <person name="Kuo A."/>
            <person name="LaButti K."/>
            <person name="Larrondo L.F."/>
            <person name="Lindquist E."/>
            <person name="Ling A."/>
            <person name="Lombard V."/>
            <person name="Lucas S."/>
            <person name="Lundell T."/>
            <person name="Martin R."/>
            <person name="McLaughlin D.J."/>
            <person name="Morgenstern I."/>
            <person name="Morin E."/>
            <person name="Murat C."/>
            <person name="Nagy L.G."/>
            <person name="Nolan M."/>
            <person name="Ohm R.A."/>
            <person name="Patyshakuliyeva A."/>
            <person name="Rokas A."/>
            <person name="Ruiz-Duenas F.J."/>
            <person name="Sabat G."/>
            <person name="Salamov A."/>
            <person name="Samejima M."/>
            <person name="Schmutz J."/>
            <person name="Slot J.C."/>
            <person name="St John F."/>
            <person name="Stenlid J."/>
            <person name="Sun H."/>
            <person name="Sun S."/>
            <person name="Syed K."/>
            <person name="Tsang A."/>
            <person name="Wiebenga A."/>
            <person name="Young D."/>
            <person name="Pisabarro A."/>
            <person name="Eastwood D.C."/>
            <person name="Martin F."/>
            <person name="Cullen D."/>
            <person name="Grigoriev I.V."/>
            <person name="Hibbett D.S."/>
        </authorList>
    </citation>
    <scope>NUCLEOTIDE SEQUENCE [LARGE SCALE GENOMIC DNA]</scope>
    <source>
        <strain evidence="3">FP-91666</strain>
    </source>
</reference>
<feature type="region of interest" description="Disordered" evidence="1">
    <location>
        <begin position="413"/>
        <end position="511"/>
    </location>
</feature>
<feature type="compositionally biased region" description="Low complexity" evidence="1">
    <location>
        <begin position="954"/>
        <end position="968"/>
    </location>
</feature>
<dbReference type="EMBL" id="JH687406">
    <property type="protein sequence ID" value="EIM79263.1"/>
    <property type="molecule type" value="Genomic_DNA"/>
</dbReference>
<feature type="region of interest" description="Disordered" evidence="1">
    <location>
        <begin position="839"/>
        <end position="918"/>
    </location>
</feature>
<feature type="compositionally biased region" description="Polar residues" evidence="1">
    <location>
        <begin position="93"/>
        <end position="116"/>
    </location>
</feature>
<feature type="region of interest" description="Disordered" evidence="1">
    <location>
        <begin position="217"/>
        <end position="261"/>
    </location>
</feature>
<feature type="region of interest" description="Disordered" evidence="1">
    <location>
        <begin position="56"/>
        <end position="136"/>
    </location>
</feature>
<feature type="compositionally biased region" description="Basic and acidic residues" evidence="1">
    <location>
        <begin position="808"/>
        <end position="822"/>
    </location>
</feature>
<feature type="compositionally biased region" description="Acidic residues" evidence="1">
    <location>
        <begin position="428"/>
        <end position="441"/>
    </location>
</feature>
<accession>R7RWT7</accession>
<feature type="compositionally biased region" description="Low complexity" evidence="1">
    <location>
        <begin position="58"/>
        <end position="81"/>
    </location>
</feature>
<evidence type="ECO:0000256" key="1">
    <source>
        <dbReference type="SAM" id="MobiDB-lite"/>
    </source>
</evidence>
<feature type="compositionally biased region" description="Polar residues" evidence="1">
    <location>
        <begin position="477"/>
        <end position="501"/>
    </location>
</feature>
<organism evidence="2 3">
    <name type="scientific">Stereum hirsutum (strain FP-91666)</name>
    <name type="common">White-rot fungus</name>
    <dbReference type="NCBI Taxonomy" id="721885"/>
    <lineage>
        <taxon>Eukaryota</taxon>
        <taxon>Fungi</taxon>
        <taxon>Dikarya</taxon>
        <taxon>Basidiomycota</taxon>
        <taxon>Agaricomycotina</taxon>
        <taxon>Agaricomycetes</taxon>
        <taxon>Russulales</taxon>
        <taxon>Stereaceae</taxon>
        <taxon>Stereum</taxon>
    </lineage>
</organism>
<feature type="region of interest" description="Disordered" evidence="1">
    <location>
        <begin position="152"/>
        <end position="187"/>
    </location>
</feature>
<feature type="compositionally biased region" description="Basic residues" evidence="1">
    <location>
        <begin position="234"/>
        <end position="243"/>
    </location>
</feature>
<evidence type="ECO:0000313" key="2">
    <source>
        <dbReference type="EMBL" id="EIM79263.1"/>
    </source>
</evidence>
<feature type="compositionally biased region" description="Acidic residues" evidence="1">
    <location>
        <begin position="449"/>
        <end position="463"/>
    </location>
</feature>
<feature type="region of interest" description="Disordered" evidence="1">
    <location>
        <begin position="806"/>
        <end position="825"/>
    </location>
</feature>
<dbReference type="RefSeq" id="XP_007311573.1">
    <property type="nucleotide sequence ID" value="XM_007311511.1"/>
</dbReference>
<feature type="compositionally biased region" description="Low complexity" evidence="1">
    <location>
        <begin position="979"/>
        <end position="991"/>
    </location>
</feature>
<gene>
    <name evidence="2" type="ORF">STEHIDRAFT_163788</name>
</gene>
<sequence>MDDLGVCTHNLCRENPGLCQIFYPADDDRQLARNPSTLPRAKCMFCGHVAAIHKRPQRPAAAGPAPGAQNSAQPANAAPSSPHLPDSAHQRSHFTASEPSPTQSTLFNSRPSTGKKYSQPPPSTHPTSSSPSNSSYNFGFDANAFKSHANVRTDRAAQSDGHTAPQDPSPPSPTPQPQSYADRAADRADHMGNNRAAHKAGQPIRASKLGQKYYPSQDVTTEAETNGPPETKKARDKRKRADKKRSDSSKASSSKSPNEQAEVKEFKFKFALLPEIMSVHAGTRRVPSPADLTSLDIQCLIKSTSIFSNTPPSVIATTVSNLFQHVPEMLASKVHRDSAHATRPSDPTNPFASWVLLVPKPGNKGAATFLTSYPANRKIDLDQLLQVVSATNIRNAARAWPNLVLIALLPGQPDIGTSGKGAARDEVSDGDDEVEEVDQDGEEHSAEGASEDEEDVDENDEIGDAQPKKRSRPSHVPSHTNDFQAQTNPPKLTSAPHSSTTKPDDDAPDAISPQHEHLVYLIDNIVEPARRSSMWPLTAHELYQRTLSMKSGMDMAYGTYYGHPGSSHKDFDRDVFWNTFVDPFLDSLGFLRALATNVLAIAGDQTPSADKCDHEVASVTKFGPHGLHTITEGLSFAYEFLPDTSISTWYNYRLRLRDLSTDVTTLIHNFYHAHEVSRPERYAPIVYRNLLRTIEQCDKRGQLNPATVQDWKKLRVAAVNEISSVEDIREALAHDFGIPDSTGHMVVVVERLLGGEWGISRVVVRTIFDALYNLPWWYRWDRGELRTVLEAFCGDVLKALQALPKTSKKPDGVPEAKNEKGTRTSQACLLLVTSSSTLGSKGRYNTRTHSQRADNTAPKSRKAKDTAYPAKGNGSGRDDSGNAKFTGDGTASDPLFLQSDDDEPSLSPPPRPHDAPKTNTFYAEFEETEADRDLDKCLRDMFDAMHNPHRYRDASPPYSDSDSFSSTPILNEDDTLPDAPKQPAASTSTAPSAPPTSAPPPHPLTPRPQLLYQRSMLTLLTRLLTGIG</sequence>
<feature type="compositionally biased region" description="Pro residues" evidence="1">
    <location>
        <begin position="167"/>
        <end position="176"/>
    </location>
</feature>
<feature type="compositionally biased region" description="Low complexity" evidence="1">
    <location>
        <begin position="125"/>
        <end position="135"/>
    </location>
</feature>
<feature type="region of interest" description="Disordered" evidence="1">
    <location>
        <begin position="948"/>
        <end position="1008"/>
    </location>
</feature>
<protein>
    <submittedName>
        <fullName evidence="2">Uncharacterized protein</fullName>
    </submittedName>
</protein>
<dbReference type="GeneID" id="18802442"/>
<dbReference type="KEGG" id="shs:STEHIDRAFT_163788"/>
<dbReference type="Proteomes" id="UP000053927">
    <property type="component" value="Unassembled WGS sequence"/>
</dbReference>
<dbReference type="AlphaFoldDB" id="R7RWT7"/>
<keyword evidence="3" id="KW-1185">Reference proteome</keyword>
<evidence type="ECO:0000313" key="3">
    <source>
        <dbReference type="Proteomes" id="UP000053927"/>
    </source>
</evidence>
<name>R7RWT7_STEHR</name>
<proteinExistence type="predicted"/>